<proteinExistence type="predicted"/>
<dbReference type="Proteomes" id="UP000179807">
    <property type="component" value="Unassembled WGS sequence"/>
</dbReference>
<evidence type="ECO:0000313" key="3">
    <source>
        <dbReference type="Proteomes" id="UP000179807"/>
    </source>
</evidence>
<dbReference type="EMBL" id="MLAK01001315">
    <property type="protein sequence ID" value="OHS94483.1"/>
    <property type="molecule type" value="Genomic_DNA"/>
</dbReference>
<dbReference type="GeneID" id="94830547"/>
<feature type="coiled-coil region" evidence="1">
    <location>
        <begin position="76"/>
        <end position="132"/>
    </location>
</feature>
<comment type="caution">
    <text evidence="2">The sequence shown here is derived from an EMBL/GenBank/DDBJ whole genome shotgun (WGS) entry which is preliminary data.</text>
</comment>
<evidence type="ECO:0000256" key="1">
    <source>
        <dbReference type="SAM" id="Coils"/>
    </source>
</evidence>
<dbReference type="RefSeq" id="XP_068347620.1">
    <property type="nucleotide sequence ID" value="XM_068495843.1"/>
</dbReference>
<keyword evidence="1" id="KW-0175">Coiled coil</keyword>
<dbReference type="VEuPathDB" id="TrichDB:TRFO_11105"/>
<sequence>MNRLLTSEAFSQSAMQSMTGTVPDTLLFDEKSLLRLDMKQQNREAYVKARLNGLPIDELEQRNSFTQVTTSSSKLTLDLKSRVELLRRQIQEVREEKKKILAEGVRQVQSYMEQLKREQAAHAKEMKKLRDDDTEVSAYFIKEVEKLKQQYRQQKKPLDEIITQVKSTIANSGVAEGQSISSIQVTEIKSSDSSEAIEKPANVQ</sequence>
<name>A0A1J4JA24_9EUKA</name>
<reference evidence="2" key="1">
    <citation type="submission" date="2016-10" db="EMBL/GenBank/DDBJ databases">
        <authorList>
            <person name="Benchimol M."/>
            <person name="Almeida L.G."/>
            <person name="Vasconcelos A.T."/>
            <person name="Perreira-Neves A."/>
            <person name="Rosa I.A."/>
            <person name="Tasca T."/>
            <person name="Bogo M.R."/>
            <person name="de Souza W."/>
        </authorList>
    </citation>
    <scope>NUCLEOTIDE SEQUENCE [LARGE SCALE GENOMIC DNA]</scope>
    <source>
        <strain evidence="2">K</strain>
    </source>
</reference>
<gene>
    <name evidence="2" type="ORF">TRFO_11105</name>
</gene>
<accession>A0A1J4JA24</accession>
<dbReference type="OrthoDB" id="10639535at2759"/>
<organism evidence="2 3">
    <name type="scientific">Tritrichomonas foetus</name>
    <dbReference type="NCBI Taxonomy" id="1144522"/>
    <lineage>
        <taxon>Eukaryota</taxon>
        <taxon>Metamonada</taxon>
        <taxon>Parabasalia</taxon>
        <taxon>Tritrichomonadida</taxon>
        <taxon>Tritrichomonadidae</taxon>
        <taxon>Tritrichomonas</taxon>
    </lineage>
</organism>
<dbReference type="AlphaFoldDB" id="A0A1J4JA24"/>
<protein>
    <submittedName>
        <fullName evidence="2">Uncharacterized protein</fullName>
    </submittedName>
</protein>
<evidence type="ECO:0000313" key="2">
    <source>
        <dbReference type="EMBL" id="OHS94483.1"/>
    </source>
</evidence>
<keyword evidence="3" id="KW-1185">Reference proteome</keyword>